<dbReference type="PROSITE" id="PS50089">
    <property type="entry name" value="ZF_RING_2"/>
    <property type="match status" value="1"/>
</dbReference>
<evidence type="ECO:0000256" key="4">
    <source>
        <dbReference type="ARBA" id="ARBA00023242"/>
    </source>
</evidence>
<evidence type="ECO:0000313" key="9">
    <source>
        <dbReference type="EMBL" id="CAD9085556.1"/>
    </source>
</evidence>
<comment type="subcellular location">
    <subcellularLocation>
        <location evidence="6">Nucleus</location>
    </subcellularLocation>
</comment>
<evidence type="ECO:0000259" key="8">
    <source>
        <dbReference type="PROSITE" id="PS51037"/>
    </source>
</evidence>
<dbReference type="SUPFAM" id="SSF57850">
    <property type="entry name" value="RING/U-box"/>
    <property type="match status" value="1"/>
</dbReference>
<dbReference type="InterPro" id="IPR005033">
    <property type="entry name" value="YEATS"/>
</dbReference>
<dbReference type="Pfam" id="PF13445">
    <property type="entry name" value="zf-RING_UBOX"/>
    <property type="match status" value="1"/>
</dbReference>
<dbReference type="GO" id="GO:0006355">
    <property type="term" value="P:regulation of DNA-templated transcription"/>
    <property type="evidence" value="ECO:0007669"/>
    <property type="project" value="InterPro"/>
</dbReference>
<dbReference type="InterPro" id="IPR017907">
    <property type="entry name" value="Znf_RING_CS"/>
</dbReference>
<dbReference type="SMART" id="SM00184">
    <property type="entry name" value="RING"/>
    <property type="match status" value="1"/>
</dbReference>
<evidence type="ECO:0000256" key="2">
    <source>
        <dbReference type="ARBA" id="ARBA00022771"/>
    </source>
</evidence>
<gene>
    <name evidence="9" type="ORF">PCOS0759_LOCUS8810</name>
</gene>
<dbReference type="InterPro" id="IPR001841">
    <property type="entry name" value="Znf_RING"/>
</dbReference>
<evidence type="ECO:0000256" key="1">
    <source>
        <dbReference type="ARBA" id="ARBA00022723"/>
    </source>
</evidence>
<protein>
    <recommendedName>
        <fullName evidence="10">RING-type domain-containing protein</fullName>
    </recommendedName>
</protein>
<keyword evidence="2 5" id="KW-0863">Zinc-finger</keyword>
<evidence type="ECO:0000259" key="7">
    <source>
        <dbReference type="PROSITE" id="PS50089"/>
    </source>
</evidence>
<reference evidence="9" key="1">
    <citation type="submission" date="2021-01" db="EMBL/GenBank/DDBJ databases">
        <authorList>
            <person name="Corre E."/>
            <person name="Pelletier E."/>
            <person name="Niang G."/>
            <person name="Scheremetjew M."/>
            <person name="Finn R."/>
            <person name="Kale V."/>
            <person name="Holt S."/>
            <person name="Cochrane G."/>
            <person name="Meng A."/>
            <person name="Brown T."/>
            <person name="Cohen L."/>
        </authorList>
    </citation>
    <scope>NUCLEOTIDE SEQUENCE</scope>
    <source>
        <strain evidence="9">WS</strain>
    </source>
</reference>
<keyword evidence="3" id="KW-0862">Zinc</keyword>
<feature type="domain" description="YEATS" evidence="8">
    <location>
        <begin position="107"/>
        <end position="244"/>
    </location>
</feature>
<dbReference type="PANTHER" id="PTHR23195">
    <property type="entry name" value="YEATS DOMAIN"/>
    <property type="match status" value="1"/>
</dbReference>
<name>A0A7S1KTK0_9EUKA</name>
<dbReference type="PROSITE" id="PS00518">
    <property type="entry name" value="ZF_RING_1"/>
    <property type="match status" value="1"/>
</dbReference>
<evidence type="ECO:0000256" key="6">
    <source>
        <dbReference type="PROSITE-ProRule" id="PRU00376"/>
    </source>
</evidence>
<dbReference type="AlphaFoldDB" id="A0A7S1KTK0"/>
<dbReference type="Gene3D" id="3.30.40.10">
    <property type="entry name" value="Zinc/RING finger domain, C3HC4 (zinc finger)"/>
    <property type="match status" value="1"/>
</dbReference>
<proteinExistence type="predicted"/>
<dbReference type="InterPro" id="IPR027370">
    <property type="entry name" value="Znf-RING_euk"/>
</dbReference>
<organism evidence="9">
    <name type="scientific">Percolomonas cosmopolitus</name>
    <dbReference type="NCBI Taxonomy" id="63605"/>
    <lineage>
        <taxon>Eukaryota</taxon>
        <taxon>Discoba</taxon>
        <taxon>Heterolobosea</taxon>
        <taxon>Tetramitia</taxon>
        <taxon>Eutetramitia</taxon>
        <taxon>Percolomonadidae</taxon>
        <taxon>Percolomonas</taxon>
    </lineage>
</organism>
<keyword evidence="1" id="KW-0479">Metal-binding</keyword>
<feature type="domain" description="RING-type" evidence="7">
    <location>
        <begin position="13"/>
        <end position="70"/>
    </location>
</feature>
<dbReference type="PROSITE" id="PS51037">
    <property type="entry name" value="YEATS"/>
    <property type="match status" value="1"/>
</dbReference>
<dbReference type="InterPro" id="IPR013083">
    <property type="entry name" value="Znf_RING/FYVE/PHD"/>
</dbReference>
<evidence type="ECO:0000256" key="5">
    <source>
        <dbReference type="PROSITE-ProRule" id="PRU00175"/>
    </source>
</evidence>
<dbReference type="InterPro" id="IPR038704">
    <property type="entry name" value="YEAST_sf"/>
</dbReference>
<evidence type="ECO:0000256" key="3">
    <source>
        <dbReference type="ARBA" id="ARBA00022833"/>
    </source>
</evidence>
<dbReference type="Gene3D" id="2.60.40.1970">
    <property type="entry name" value="YEATS domain"/>
    <property type="match status" value="1"/>
</dbReference>
<evidence type="ECO:0008006" key="10">
    <source>
        <dbReference type="Google" id="ProtNLM"/>
    </source>
</evidence>
<dbReference type="InterPro" id="IPR055129">
    <property type="entry name" value="YEATS_dom"/>
</dbReference>
<dbReference type="GO" id="GO:0008270">
    <property type="term" value="F:zinc ion binding"/>
    <property type="evidence" value="ECO:0007669"/>
    <property type="project" value="UniProtKB-KW"/>
</dbReference>
<keyword evidence="4 6" id="KW-0539">Nucleus</keyword>
<dbReference type="GO" id="GO:0005634">
    <property type="term" value="C:nucleus"/>
    <property type="evidence" value="ECO:0007669"/>
    <property type="project" value="UniProtKB-SubCell"/>
</dbReference>
<dbReference type="Pfam" id="PF03366">
    <property type="entry name" value="YEATS"/>
    <property type="match status" value="1"/>
</dbReference>
<dbReference type="EMBL" id="HBGD01010716">
    <property type="protein sequence ID" value="CAD9085556.1"/>
    <property type="molecule type" value="Transcribed_RNA"/>
</dbReference>
<sequence>MSCHSQRSIQTHCPICLNIITKAIQLPCSHVLCDKCISTLKKLEHKDYILLELTGDNDSLDLTSCCPMCRYEFPLSEARHNPEYDEKIRATIGEEAFAQEVEEMRQEQTELEQHNVLVVGNVYKKIATDSRNSNKWTFFVKMLNANVEDYVKRVDILLHPTFRPSRISRTRAPFKIVRLGWGTFTIVCTVYFHDKWGMAPKRFEHRLSFSGCGSFAEYPLEFKARRDEDLGSMSGGVSQSASPQ</sequence>
<accession>A0A7S1KTK0</accession>